<evidence type="ECO:0000313" key="3">
    <source>
        <dbReference type="Proteomes" id="UP001162811"/>
    </source>
</evidence>
<reference evidence="2" key="2">
    <citation type="journal article" date="2023" name="Front. Microbiol.">
        <title>Ralstonia chuxiongensis sp. nov., Ralstonia mojiangensis sp. nov., and Ralstonia soli sp. nov., isolated from tobacco fields, are three novel species in the family Burkholderiaceae.</title>
        <authorList>
            <person name="Lu C.H."/>
            <person name="Zhang Y.Y."/>
            <person name="Jiang N."/>
            <person name="Chen W."/>
            <person name="Shao X."/>
            <person name="Zhao Z.M."/>
            <person name="Lu W.L."/>
            <person name="Hu X."/>
            <person name="Xi Y.X."/>
            <person name="Zou S.Y."/>
            <person name="Wei Q.J."/>
            <person name="Lin Z.L."/>
            <person name="Gong L."/>
            <person name="Gai X.T."/>
            <person name="Zhang L.Q."/>
            <person name="Li J.Y."/>
            <person name="Jin Y."/>
            <person name="Xia Z.Y."/>
        </authorList>
    </citation>
    <scope>NUCLEOTIDE SEQUENCE</scope>
    <source>
        <strain evidence="2">21MJYT02-11</strain>
    </source>
</reference>
<proteinExistence type="predicted"/>
<evidence type="ECO:0008006" key="4">
    <source>
        <dbReference type="Google" id="ProtNLM"/>
    </source>
</evidence>
<gene>
    <name evidence="2" type="ORF">NG900_11785</name>
</gene>
<sequence>MACNLACAALRDMSRTASFMLDAQIELSRFRLKLAEAALEDVREMEHELSGTHDWSSLATAQSLFMKMQSTHSAAAVKTWADFINNLQAAYLRQLTEWSEQMQRPQGQTSSSQLFAASADSLRAFFDSFNVMGLPNSEAKRTTPSRPAASNVAHAA</sequence>
<organism evidence="2 3">
    <name type="scientific">Ralstonia soli</name>
    <dbReference type="NCBI Taxonomy" id="2953896"/>
    <lineage>
        <taxon>Bacteria</taxon>
        <taxon>Pseudomonadati</taxon>
        <taxon>Pseudomonadota</taxon>
        <taxon>Betaproteobacteria</taxon>
        <taxon>Burkholderiales</taxon>
        <taxon>Burkholderiaceae</taxon>
        <taxon>Ralstonia</taxon>
    </lineage>
</organism>
<comment type="caution">
    <text evidence="2">The sequence shown here is derived from an EMBL/GenBank/DDBJ whole genome shotgun (WGS) entry which is preliminary data.</text>
</comment>
<dbReference type="RefSeq" id="WP_252680371.1">
    <property type="nucleotide sequence ID" value="NZ_JAMXHT010000004.1"/>
</dbReference>
<dbReference type="Proteomes" id="UP001162811">
    <property type="component" value="Unassembled WGS sequence"/>
</dbReference>
<accession>A0ABT1AKD9</accession>
<protein>
    <recommendedName>
        <fullName evidence="4">Phasin domain-containing protein</fullName>
    </recommendedName>
</protein>
<keyword evidence="3" id="KW-1185">Reference proteome</keyword>
<evidence type="ECO:0000313" key="2">
    <source>
        <dbReference type="EMBL" id="MCO5398871.1"/>
    </source>
</evidence>
<reference evidence="2" key="1">
    <citation type="submission" date="2022-06" db="EMBL/GenBank/DDBJ databases">
        <authorList>
            <person name="Lu C.-H."/>
        </authorList>
    </citation>
    <scope>NUCLEOTIDE SEQUENCE</scope>
    <source>
        <strain evidence="2">21MJYT02-11</strain>
    </source>
</reference>
<feature type="region of interest" description="Disordered" evidence="1">
    <location>
        <begin position="136"/>
        <end position="156"/>
    </location>
</feature>
<evidence type="ECO:0000256" key="1">
    <source>
        <dbReference type="SAM" id="MobiDB-lite"/>
    </source>
</evidence>
<dbReference type="EMBL" id="JAMXHT010000004">
    <property type="protein sequence ID" value="MCO5398871.1"/>
    <property type="molecule type" value="Genomic_DNA"/>
</dbReference>
<name>A0ABT1AKD9_9RALS</name>